<dbReference type="PANTHER" id="PTHR10996">
    <property type="entry name" value="2-HYDROXYACID DEHYDROGENASE-RELATED"/>
    <property type="match status" value="1"/>
</dbReference>
<dbReference type="InterPro" id="IPR050223">
    <property type="entry name" value="D-isomer_2-hydroxyacid_DH"/>
</dbReference>
<feature type="domain" description="D-isomer specific 2-hydroxyacid dehydrogenase NAD-binding" evidence="2">
    <location>
        <begin position="141"/>
        <end position="305"/>
    </location>
</feature>
<dbReference type="Pfam" id="PF02826">
    <property type="entry name" value="2-Hacid_dh_C"/>
    <property type="match status" value="1"/>
</dbReference>
<dbReference type="Proteomes" id="UP000681722">
    <property type="component" value="Unassembled WGS sequence"/>
</dbReference>
<dbReference type="GO" id="GO:0005829">
    <property type="term" value="C:cytosol"/>
    <property type="evidence" value="ECO:0007669"/>
    <property type="project" value="TreeGrafter"/>
</dbReference>
<dbReference type="GO" id="GO:0051287">
    <property type="term" value="F:NAD binding"/>
    <property type="evidence" value="ECO:0007669"/>
    <property type="project" value="InterPro"/>
</dbReference>
<dbReference type="PANTHER" id="PTHR10996:SF277">
    <property type="entry name" value="GLYOXYLATE REDUCTASE_HYDROXYPYRUVATE REDUCTASE"/>
    <property type="match status" value="1"/>
</dbReference>
<keyword evidence="5" id="KW-1185">Reference proteome</keyword>
<dbReference type="SUPFAM" id="SSF51735">
    <property type="entry name" value="NAD(P)-binding Rossmann-fold domains"/>
    <property type="match status" value="1"/>
</dbReference>
<gene>
    <name evidence="3" type="ORF">GPM918_LOCUS25588</name>
    <name evidence="4" type="ORF">SRO942_LOCUS25590</name>
</gene>
<evidence type="ECO:0000313" key="4">
    <source>
        <dbReference type="EMBL" id="CAF4001609.1"/>
    </source>
</evidence>
<dbReference type="Proteomes" id="UP000663829">
    <property type="component" value="Unassembled WGS sequence"/>
</dbReference>
<dbReference type="EMBL" id="CAJNOQ010009989">
    <property type="protein sequence ID" value="CAF1239550.1"/>
    <property type="molecule type" value="Genomic_DNA"/>
</dbReference>
<dbReference type="AlphaFoldDB" id="A0A814Z9Z2"/>
<dbReference type="OrthoDB" id="298012at2759"/>
<comment type="caution">
    <text evidence="3">The sequence shown here is derived from an EMBL/GenBank/DDBJ whole genome shotgun (WGS) entry which is preliminary data.</text>
</comment>
<reference evidence="3" key="1">
    <citation type="submission" date="2021-02" db="EMBL/GenBank/DDBJ databases">
        <authorList>
            <person name="Nowell W R."/>
        </authorList>
    </citation>
    <scope>NUCLEOTIDE SEQUENCE</scope>
</reference>
<dbReference type="GO" id="GO:0030267">
    <property type="term" value="F:glyoxylate reductase (NADPH) activity"/>
    <property type="evidence" value="ECO:0007669"/>
    <property type="project" value="TreeGrafter"/>
</dbReference>
<evidence type="ECO:0000256" key="1">
    <source>
        <dbReference type="ARBA" id="ARBA00023002"/>
    </source>
</evidence>
<proteinExistence type="predicted"/>
<accession>A0A814Z9Z2</accession>
<organism evidence="3 5">
    <name type="scientific">Didymodactylos carnosus</name>
    <dbReference type="NCBI Taxonomy" id="1234261"/>
    <lineage>
        <taxon>Eukaryota</taxon>
        <taxon>Metazoa</taxon>
        <taxon>Spiralia</taxon>
        <taxon>Gnathifera</taxon>
        <taxon>Rotifera</taxon>
        <taxon>Eurotatoria</taxon>
        <taxon>Bdelloidea</taxon>
        <taxon>Philodinida</taxon>
        <taxon>Philodinidae</taxon>
        <taxon>Didymodactylos</taxon>
    </lineage>
</organism>
<keyword evidence="1" id="KW-0560">Oxidoreductase</keyword>
<dbReference type="InterPro" id="IPR036291">
    <property type="entry name" value="NAD(P)-bd_dom_sf"/>
</dbReference>
<dbReference type="EMBL" id="CAJOBC010009991">
    <property type="protein sequence ID" value="CAF4001609.1"/>
    <property type="molecule type" value="Genomic_DNA"/>
</dbReference>
<dbReference type="InterPro" id="IPR006140">
    <property type="entry name" value="D-isomer_DH_NAD-bd"/>
</dbReference>
<dbReference type="SUPFAM" id="SSF52283">
    <property type="entry name" value="Formate/glycerate dehydrogenase catalytic domain-like"/>
    <property type="match status" value="1"/>
</dbReference>
<evidence type="ECO:0000259" key="2">
    <source>
        <dbReference type="Pfam" id="PF02826"/>
    </source>
</evidence>
<evidence type="ECO:0000313" key="3">
    <source>
        <dbReference type="EMBL" id="CAF1239550.1"/>
    </source>
</evidence>
<name>A0A814Z9Z2_9BILA</name>
<sequence length="322" mass="36580">MRHSYIQRLKGKLQNYGHLNIDFMSSIAKLPQLLITVQLPNEYIDMLSNKFDIVYHHNKSELIERKLLLKLIDENHVNAILFTGFVQIDKELLEYCGSHLKALSTVSVGYDHIDVKECQKRHIPIGYVPNVSTNSIADLTIALLLATSRRLIEGIDIVKQENWNWNITFLCGKSLENSTVGIVGLGRIGSTTIKSMAVARRLQSFAVKQILYCRSSSNENQPKKLDKDLNENLFELVEFKQLLNQSDFVIITCSLNDYTRNLFNSNTFKQMKYGDSILINTARGGIVDQNALYDALISGQILAAVWICRGSPLQLWPTFANR</sequence>
<dbReference type="Gene3D" id="3.40.50.720">
    <property type="entry name" value="NAD(P)-binding Rossmann-like Domain"/>
    <property type="match status" value="2"/>
</dbReference>
<protein>
    <recommendedName>
        <fullName evidence="2">D-isomer specific 2-hydroxyacid dehydrogenase NAD-binding domain-containing protein</fullName>
    </recommendedName>
</protein>
<dbReference type="GO" id="GO:0008465">
    <property type="term" value="F:hydroxypyruvate reductase (NADH) activity"/>
    <property type="evidence" value="ECO:0007669"/>
    <property type="project" value="TreeGrafter"/>
</dbReference>
<evidence type="ECO:0000313" key="5">
    <source>
        <dbReference type="Proteomes" id="UP000663829"/>
    </source>
</evidence>